<dbReference type="InterPro" id="IPR008523">
    <property type="entry name" value="DUF805"/>
</dbReference>
<dbReference type="Proteomes" id="UP000291088">
    <property type="component" value="Unassembled WGS sequence"/>
</dbReference>
<evidence type="ECO:0000313" key="2">
    <source>
        <dbReference type="EMBL" id="RYC09965.1"/>
    </source>
</evidence>
<dbReference type="EMBL" id="SDVB01000253">
    <property type="protein sequence ID" value="RYC09965.1"/>
    <property type="molecule type" value="Genomic_DNA"/>
</dbReference>
<keyword evidence="1" id="KW-0472">Membrane</keyword>
<feature type="transmembrane region" description="Helical" evidence="1">
    <location>
        <begin position="71"/>
        <end position="92"/>
    </location>
</feature>
<evidence type="ECO:0000313" key="3">
    <source>
        <dbReference type="Proteomes" id="UP000291088"/>
    </source>
</evidence>
<keyword evidence="1" id="KW-1133">Transmembrane helix</keyword>
<evidence type="ECO:0000256" key="1">
    <source>
        <dbReference type="SAM" id="Phobius"/>
    </source>
</evidence>
<feature type="transmembrane region" description="Helical" evidence="1">
    <location>
        <begin position="104"/>
        <end position="123"/>
    </location>
</feature>
<organism evidence="2 3">
    <name type="scientific">Ciceribacter ferrooxidans</name>
    <dbReference type="NCBI Taxonomy" id="2509717"/>
    <lineage>
        <taxon>Bacteria</taxon>
        <taxon>Pseudomonadati</taxon>
        <taxon>Pseudomonadota</taxon>
        <taxon>Alphaproteobacteria</taxon>
        <taxon>Hyphomicrobiales</taxon>
        <taxon>Rhizobiaceae</taxon>
        <taxon>Ciceribacter</taxon>
    </lineage>
</organism>
<dbReference type="PANTHER" id="PTHR34980:SF3">
    <property type="entry name" value="BLR8105 PROTEIN"/>
    <property type="match status" value="1"/>
</dbReference>
<gene>
    <name evidence="2" type="ORF">EUU22_17940</name>
</gene>
<sequence length="144" mass="16195">MPRRARRRASTSFSGTEVRDTVRTPGIGWLFFSPSGRAGRQVFILSWLFWMMANGYTTAKLVLHQDDESVLPFWSFLFFSVFVTSVVSGFMLGVKRLHDMGFTGLLAIALFVPVISVVVLLWMCVWPSEKGPNAYGSAPDRPQK</sequence>
<keyword evidence="1" id="KW-0812">Transmembrane</keyword>
<keyword evidence="3" id="KW-1185">Reference proteome</keyword>
<name>A0A4Q2SVB1_9HYPH</name>
<dbReference type="OrthoDB" id="9812349at2"/>
<comment type="caution">
    <text evidence="2">The sequence shown here is derived from an EMBL/GenBank/DDBJ whole genome shotgun (WGS) entry which is preliminary data.</text>
</comment>
<dbReference type="AlphaFoldDB" id="A0A4Q2SVB1"/>
<reference evidence="2 3" key="1">
    <citation type="submission" date="2019-01" db="EMBL/GenBank/DDBJ databases">
        <authorList>
            <person name="Deng T."/>
        </authorList>
    </citation>
    <scope>NUCLEOTIDE SEQUENCE [LARGE SCALE GENOMIC DNA]</scope>
    <source>
        <strain evidence="2 3">F8825</strain>
    </source>
</reference>
<protein>
    <submittedName>
        <fullName evidence="2">DUF805 domain-containing protein</fullName>
    </submittedName>
</protein>
<dbReference type="PANTHER" id="PTHR34980">
    <property type="entry name" value="INNER MEMBRANE PROTEIN-RELATED-RELATED"/>
    <property type="match status" value="1"/>
</dbReference>
<proteinExistence type="predicted"/>
<accession>A0A4Q2SVB1</accession>
<dbReference type="GO" id="GO:0005886">
    <property type="term" value="C:plasma membrane"/>
    <property type="evidence" value="ECO:0007669"/>
    <property type="project" value="TreeGrafter"/>
</dbReference>
<dbReference type="Pfam" id="PF05656">
    <property type="entry name" value="DUF805"/>
    <property type="match status" value="1"/>
</dbReference>
<feature type="transmembrane region" description="Helical" evidence="1">
    <location>
        <begin position="42"/>
        <end position="59"/>
    </location>
</feature>